<sequence length="65" mass="6923">MARSPVAVDVQLAVGLGPSPISSISWLLSRNGILVPSFLPDRTSPEAAALAIYRIVIKLYVGYVL</sequence>
<dbReference type="AlphaFoldDB" id="A0A2N9GY73"/>
<evidence type="ECO:0000313" key="1">
    <source>
        <dbReference type="EMBL" id="SPD04585.1"/>
    </source>
</evidence>
<protein>
    <submittedName>
        <fullName evidence="1">Uncharacterized protein</fullName>
    </submittedName>
</protein>
<proteinExistence type="predicted"/>
<gene>
    <name evidence="1" type="ORF">FSB_LOCUS32467</name>
</gene>
<dbReference type="EMBL" id="OIVN01002556">
    <property type="protein sequence ID" value="SPD04585.1"/>
    <property type="molecule type" value="Genomic_DNA"/>
</dbReference>
<reference evidence="1" key="1">
    <citation type="submission" date="2018-02" db="EMBL/GenBank/DDBJ databases">
        <authorList>
            <person name="Cohen D.B."/>
            <person name="Kent A.D."/>
        </authorList>
    </citation>
    <scope>NUCLEOTIDE SEQUENCE</scope>
</reference>
<organism evidence="1">
    <name type="scientific">Fagus sylvatica</name>
    <name type="common">Beechnut</name>
    <dbReference type="NCBI Taxonomy" id="28930"/>
    <lineage>
        <taxon>Eukaryota</taxon>
        <taxon>Viridiplantae</taxon>
        <taxon>Streptophyta</taxon>
        <taxon>Embryophyta</taxon>
        <taxon>Tracheophyta</taxon>
        <taxon>Spermatophyta</taxon>
        <taxon>Magnoliopsida</taxon>
        <taxon>eudicotyledons</taxon>
        <taxon>Gunneridae</taxon>
        <taxon>Pentapetalae</taxon>
        <taxon>rosids</taxon>
        <taxon>fabids</taxon>
        <taxon>Fagales</taxon>
        <taxon>Fagaceae</taxon>
        <taxon>Fagus</taxon>
    </lineage>
</organism>
<name>A0A2N9GY73_FAGSY</name>
<accession>A0A2N9GY73</accession>